<evidence type="ECO:0000256" key="1">
    <source>
        <dbReference type="SAM" id="MobiDB-lite"/>
    </source>
</evidence>
<accession>A0ABC8K7H6</accession>
<sequence>MHADGWTGVFWDMDEFPLPPGLDVNQFVKNVKLAISSEGFRGPEVDFFAYTSSDSFNYRDNEFFTLFKVEDKRSGFYRLLHGMLNWLYKRQQYGGTKSLLFIAKAMPGEDNDTMISFLNQLFDRGHCILTVVPDGCSPENFDYPEPTLAWYWSDLCSGNKSIELPDPTFSDDDSGSSSPETDGADQGVERARETDVAHSRN</sequence>
<feature type="compositionally biased region" description="Basic and acidic residues" evidence="1">
    <location>
        <begin position="187"/>
        <end position="201"/>
    </location>
</feature>
<evidence type="ECO:0000313" key="3">
    <source>
        <dbReference type="Proteomes" id="UP001642260"/>
    </source>
</evidence>
<feature type="region of interest" description="Disordered" evidence="1">
    <location>
        <begin position="163"/>
        <end position="201"/>
    </location>
</feature>
<dbReference type="EMBL" id="CAKOAT010182488">
    <property type="protein sequence ID" value="CAH8353476.1"/>
    <property type="molecule type" value="Genomic_DNA"/>
</dbReference>
<reference evidence="2 3" key="1">
    <citation type="submission" date="2022-03" db="EMBL/GenBank/DDBJ databases">
        <authorList>
            <person name="Macdonald S."/>
            <person name="Ahmed S."/>
            <person name="Newling K."/>
        </authorList>
    </citation>
    <scope>NUCLEOTIDE SEQUENCE [LARGE SCALE GENOMIC DNA]</scope>
</reference>
<keyword evidence="3" id="KW-1185">Reference proteome</keyword>
<evidence type="ECO:0000313" key="2">
    <source>
        <dbReference type="EMBL" id="CAH8353476.1"/>
    </source>
</evidence>
<organism evidence="2 3">
    <name type="scientific">Eruca vesicaria subsp. sativa</name>
    <name type="common">Garden rocket</name>
    <name type="synonym">Eruca sativa</name>
    <dbReference type="NCBI Taxonomy" id="29727"/>
    <lineage>
        <taxon>Eukaryota</taxon>
        <taxon>Viridiplantae</taxon>
        <taxon>Streptophyta</taxon>
        <taxon>Embryophyta</taxon>
        <taxon>Tracheophyta</taxon>
        <taxon>Spermatophyta</taxon>
        <taxon>Magnoliopsida</taxon>
        <taxon>eudicotyledons</taxon>
        <taxon>Gunneridae</taxon>
        <taxon>Pentapetalae</taxon>
        <taxon>rosids</taxon>
        <taxon>malvids</taxon>
        <taxon>Brassicales</taxon>
        <taxon>Brassicaceae</taxon>
        <taxon>Brassiceae</taxon>
        <taxon>Eruca</taxon>
    </lineage>
</organism>
<name>A0ABC8K7H6_ERUVS</name>
<comment type="caution">
    <text evidence="2">The sequence shown here is derived from an EMBL/GenBank/DDBJ whole genome shotgun (WGS) entry which is preliminary data.</text>
</comment>
<dbReference type="Proteomes" id="UP001642260">
    <property type="component" value="Unassembled WGS sequence"/>
</dbReference>
<dbReference type="AlphaFoldDB" id="A0ABC8K7H6"/>
<protein>
    <recommendedName>
        <fullName evidence="4">NYN domain-containing protein</fullName>
    </recommendedName>
</protein>
<proteinExistence type="predicted"/>
<evidence type="ECO:0008006" key="4">
    <source>
        <dbReference type="Google" id="ProtNLM"/>
    </source>
</evidence>
<gene>
    <name evidence="2" type="ORF">ERUC_LOCUS19231</name>
</gene>